<accession>A0A0N5AU58</accession>
<dbReference type="Proteomes" id="UP000046393">
    <property type="component" value="Unplaced"/>
</dbReference>
<feature type="binding site" evidence="1">
    <location>
        <position position="91"/>
    </location>
    <ligand>
        <name>substrate</name>
    </ligand>
</feature>
<evidence type="ECO:0000256" key="2">
    <source>
        <dbReference type="PIRSR" id="PIRSR000097-3"/>
    </source>
</evidence>
<dbReference type="SUPFAM" id="SSF51430">
    <property type="entry name" value="NAD(P)-linked oxidoreductase"/>
    <property type="match status" value="1"/>
</dbReference>
<feature type="domain" description="NADP-dependent oxidoreductase" evidence="3">
    <location>
        <begin position="5"/>
        <end position="279"/>
    </location>
</feature>
<dbReference type="Pfam" id="PF00248">
    <property type="entry name" value="Aldo_ket_red"/>
    <property type="match status" value="1"/>
</dbReference>
<dbReference type="GO" id="GO:0016491">
    <property type="term" value="F:oxidoreductase activity"/>
    <property type="evidence" value="ECO:0007669"/>
    <property type="project" value="InterPro"/>
</dbReference>
<dbReference type="Gene3D" id="3.20.20.100">
    <property type="entry name" value="NADP-dependent oxidoreductase domain"/>
    <property type="match status" value="1"/>
</dbReference>
<reference evidence="5" key="1">
    <citation type="submission" date="2017-02" db="UniProtKB">
        <authorList>
            <consortium name="WormBaseParasite"/>
        </authorList>
    </citation>
    <scope>IDENTIFICATION</scope>
</reference>
<evidence type="ECO:0000256" key="1">
    <source>
        <dbReference type="PIRSR" id="PIRSR000097-2"/>
    </source>
</evidence>
<dbReference type="InterPro" id="IPR036812">
    <property type="entry name" value="NAD(P)_OxRdtase_dom_sf"/>
</dbReference>
<feature type="site" description="Lowers pKa of active site Tyr" evidence="2">
    <location>
        <position position="58"/>
    </location>
</feature>
<evidence type="ECO:0000259" key="3">
    <source>
        <dbReference type="Pfam" id="PF00248"/>
    </source>
</evidence>
<dbReference type="InterPro" id="IPR020471">
    <property type="entry name" value="AKR"/>
</dbReference>
<organism evidence="4 5">
    <name type="scientific">Syphacia muris</name>
    <dbReference type="NCBI Taxonomy" id="451379"/>
    <lineage>
        <taxon>Eukaryota</taxon>
        <taxon>Metazoa</taxon>
        <taxon>Ecdysozoa</taxon>
        <taxon>Nematoda</taxon>
        <taxon>Chromadorea</taxon>
        <taxon>Rhabditida</taxon>
        <taxon>Spirurina</taxon>
        <taxon>Oxyuridomorpha</taxon>
        <taxon>Oxyuroidea</taxon>
        <taxon>Oxyuridae</taxon>
        <taxon>Syphacia</taxon>
    </lineage>
</organism>
<dbReference type="STRING" id="451379.A0A0N5AU58"/>
<sequence>MAEEPEELEAALRQALDIGYRHIDTAQIFGNEAVVGKVISEYISSGKLKREDLFISTKLPFYVYKPADIDRCFEQQLKDLCVDYVDLYLIHGPCVAENVYNEEAKKFEAVTDGRSFKFLDCDHVQIWRCLETFYEDGRAKAIGLANFNKMQLQHILDRCAIWPYVLEVESHLYWQQDELVEFCDTNRIVFTAYAPLGSPGRKVCDPASFWPEGEPLNDPLVIELTKKYNKTPAQILLRFLTQRGLCAIAKSTNPDHLKENFNIFDFKISDDDMKELRKVPTKTRLFLLEWFFKSQHYPFEEVDKTEITRLMGHEGQETS</sequence>
<dbReference type="FunFam" id="3.20.20.100:FF:000029">
    <property type="entry name" value="Aldo-keto reductase"/>
    <property type="match status" value="1"/>
</dbReference>
<evidence type="ECO:0000313" key="5">
    <source>
        <dbReference type="WBParaSite" id="SMUV_0000838101-mRNA-1"/>
    </source>
</evidence>
<proteinExistence type="predicted"/>
<keyword evidence="4" id="KW-1185">Reference proteome</keyword>
<dbReference type="PROSITE" id="PS00798">
    <property type="entry name" value="ALDOKETO_REDUCTASE_1"/>
    <property type="match status" value="1"/>
</dbReference>
<dbReference type="InterPro" id="IPR023210">
    <property type="entry name" value="NADP_OxRdtase_dom"/>
</dbReference>
<protein>
    <submittedName>
        <fullName evidence="5">Aldo_ket_red domain-containing protein</fullName>
    </submittedName>
</protein>
<dbReference type="WBParaSite" id="SMUV_0000838101-mRNA-1">
    <property type="protein sequence ID" value="SMUV_0000838101-mRNA-1"/>
    <property type="gene ID" value="SMUV_0000838101"/>
</dbReference>
<dbReference type="PIRSF" id="PIRSF000097">
    <property type="entry name" value="AKR"/>
    <property type="match status" value="1"/>
</dbReference>
<dbReference type="PANTHER" id="PTHR11732">
    <property type="entry name" value="ALDO/KETO REDUCTASE"/>
    <property type="match status" value="1"/>
</dbReference>
<evidence type="ECO:0000313" key="4">
    <source>
        <dbReference type="Proteomes" id="UP000046393"/>
    </source>
</evidence>
<dbReference type="InterPro" id="IPR018170">
    <property type="entry name" value="Aldo/ket_reductase_CS"/>
</dbReference>
<dbReference type="AlphaFoldDB" id="A0A0N5AU58"/>
<name>A0A0N5AU58_9BILA</name>
<dbReference type="PRINTS" id="PR00069">
    <property type="entry name" value="ALDKETRDTASE"/>
</dbReference>